<name>A0AAU9RGX3_THLAR</name>
<protein>
    <recommendedName>
        <fullName evidence="3">GH16 domain-containing protein</fullName>
    </recommendedName>
</protein>
<dbReference type="Proteomes" id="UP000836841">
    <property type="component" value="Unassembled WGS sequence"/>
</dbReference>
<keyword evidence="1" id="KW-0378">Hydrolase</keyword>
<evidence type="ECO:0000313" key="4">
    <source>
        <dbReference type="EMBL" id="CAH2042895.1"/>
    </source>
</evidence>
<dbReference type="EMBL" id="CAJVSB020000220">
    <property type="protein sequence ID" value="CAH2042895.1"/>
    <property type="molecule type" value="Genomic_DNA"/>
</dbReference>
<dbReference type="InterPro" id="IPR044791">
    <property type="entry name" value="Beta-glucanase/XTH"/>
</dbReference>
<comment type="caution">
    <text evidence="4">The sequence shown here is derived from an EMBL/GenBank/DDBJ whole genome shotgun (WGS) entry which is preliminary data.</text>
</comment>
<gene>
    <name evidence="4" type="ORF">TAV2_LOCUS4864</name>
</gene>
<accession>A0AAU9RGX3</accession>
<dbReference type="GO" id="GO:0004553">
    <property type="term" value="F:hydrolase activity, hydrolyzing O-glycosyl compounds"/>
    <property type="evidence" value="ECO:0007669"/>
    <property type="project" value="InterPro"/>
</dbReference>
<feature type="domain" description="GH16" evidence="3">
    <location>
        <begin position="1"/>
        <end position="62"/>
    </location>
</feature>
<reference evidence="4 5" key="1">
    <citation type="submission" date="2022-03" db="EMBL/GenBank/DDBJ databases">
        <authorList>
            <person name="Nunn A."/>
            <person name="Chopra R."/>
            <person name="Nunn A."/>
            <person name="Contreras Garrido A."/>
        </authorList>
    </citation>
    <scope>NUCLEOTIDE SEQUENCE [LARGE SCALE GENOMIC DNA]</scope>
</reference>
<dbReference type="GO" id="GO:0005975">
    <property type="term" value="P:carbohydrate metabolic process"/>
    <property type="evidence" value="ECO:0007669"/>
    <property type="project" value="InterPro"/>
</dbReference>
<keyword evidence="5" id="KW-1185">Reference proteome</keyword>
<dbReference type="PROSITE" id="PS51762">
    <property type="entry name" value="GH16_2"/>
    <property type="match status" value="1"/>
</dbReference>
<keyword evidence="2" id="KW-0326">Glycosidase</keyword>
<dbReference type="SUPFAM" id="SSF49899">
    <property type="entry name" value="Concanavalin A-like lectins/glucanases"/>
    <property type="match status" value="1"/>
</dbReference>
<dbReference type="Gene3D" id="2.60.120.200">
    <property type="match status" value="1"/>
</dbReference>
<proteinExistence type="predicted"/>
<dbReference type="InterPro" id="IPR000757">
    <property type="entry name" value="Beta-glucanase-like"/>
</dbReference>
<dbReference type="Pfam" id="PF00722">
    <property type="entry name" value="Glyco_hydro_16"/>
    <property type="match status" value="1"/>
</dbReference>
<evidence type="ECO:0000313" key="5">
    <source>
        <dbReference type="Proteomes" id="UP000836841"/>
    </source>
</evidence>
<dbReference type="AlphaFoldDB" id="A0AAU9RGX3"/>
<evidence type="ECO:0000256" key="1">
    <source>
        <dbReference type="ARBA" id="ARBA00022801"/>
    </source>
</evidence>
<organism evidence="4 5">
    <name type="scientific">Thlaspi arvense</name>
    <name type="common">Field penny-cress</name>
    <dbReference type="NCBI Taxonomy" id="13288"/>
    <lineage>
        <taxon>Eukaryota</taxon>
        <taxon>Viridiplantae</taxon>
        <taxon>Streptophyta</taxon>
        <taxon>Embryophyta</taxon>
        <taxon>Tracheophyta</taxon>
        <taxon>Spermatophyta</taxon>
        <taxon>Magnoliopsida</taxon>
        <taxon>eudicotyledons</taxon>
        <taxon>Gunneridae</taxon>
        <taxon>Pentapetalae</taxon>
        <taxon>rosids</taxon>
        <taxon>malvids</taxon>
        <taxon>Brassicales</taxon>
        <taxon>Brassicaceae</taxon>
        <taxon>Thlaspideae</taxon>
        <taxon>Thlaspi</taxon>
    </lineage>
</organism>
<sequence length="86" mass="9657">MCLFLIDNVPIRVFKNQEDLGVPYPKTQPMGMYSSLWNADDWATQGGLVKTDWSKAPFTAYYKNFKADACFWALVGGAGRKGEEEA</sequence>
<evidence type="ECO:0000256" key="2">
    <source>
        <dbReference type="ARBA" id="ARBA00023295"/>
    </source>
</evidence>
<dbReference type="PANTHER" id="PTHR31062">
    <property type="entry name" value="XYLOGLUCAN ENDOTRANSGLUCOSYLASE/HYDROLASE PROTEIN 8-RELATED"/>
    <property type="match status" value="1"/>
</dbReference>
<dbReference type="InterPro" id="IPR013320">
    <property type="entry name" value="ConA-like_dom_sf"/>
</dbReference>
<evidence type="ECO:0000259" key="3">
    <source>
        <dbReference type="PROSITE" id="PS51762"/>
    </source>
</evidence>